<protein>
    <recommendedName>
        <fullName evidence="4">G domain-containing protein</fullName>
    </recommendedName>
</protein>
<proteinExistence type="predicted"/>
<dbReference type="Gene3D" id="3.40.50.300">
    <property type="entry name" value="P-loop containing nucleotide triphosphate hydrolases"/>
    <property type="match status" value="1"/>
</dbReference>
<evidence type="ECO:0000313" key="3">
    <source>
        <dbReference type="Proteomes" id="UP000323011"/>
    </source>
</evidence>
<keyword evidence="1" id="KW-1133">Transmembrane helix</keyword>
<comment type="caution">
    <text evidence="2">The sequence shown here is derived from an EMBL/GenBank/DDBJ whole genome shotgun (WGS) entry which is preliminary data.</text>
</comment>
<keyword evidence="1" id="KW-0472">Membrane</keyword>
<keyword evidence="1" id="KW-0812">Transmembrane</keyword>
<sequence>MATRSFPEVEDEILTAVQGCYEGGTAQEESAPIETRGFTLITGASSDWGAAHTLLPQDRGLCEQFAGVVRVQGRLALEQCPHVVSALAAAPREVARASLALQRNDAKADCDCAAGHFAPRGPKPGEWWRQHADSSHSGVDVIDTPGLVDGDVRYPFDPAAALLRIALCVDMIIVTMDPVGQSLCSRTLDVVRALDRAGHGEKLVFTLTRADTIPTAVAGPLCLAGQLVAAAVGLLGLGWAPEVVAFGIVACVVALLGLAIQLLGWKRRSTSVLPTGGVEALEAKAALASGMLASGRAMARRLVRAASNGGEAAFSRAASAASASQGKALAAASVTGGATS</sequence>
<dbReference type="EMBL" id="VLTN01000036">
    <property type="protein sequence ID" value="KAA0150222.1"/>
    <property type="molecule type" value="Genomic_DNA"/>
</dbReference>
<feature type="transmembrane region" description="Helical" evidence="1">
    <location>
        <begin position="243"/>
        <end position="263"/>
    </location>
</feature>
<name>A0A5A8CAT4_CAFRO</name>
<feature type="transmembrane region" description="Helical" evidence="1">
    <location>
        <begin position="217"/>
        <end position="237"/>
    </location>
</feature>
<gene>
    <name evidence="2" type="ORF">FNF29_05462</name>
</gene>
<evidence type="ECO:0000313" key="2">
    <source>
        <dbReference type="EMBL" id="KAA0150222.1"/>
    </source>
</evidence>
<evidence type="ECO:0008006" key="4">
    <source>
        <dbReference type="Google" id="ProtNLM"/>
    </source>
</evidence>
<accession>A0A5A8CAT4</accession>
<dbReference type="InterPro" id="IPR027417">
    <property type="entry name" value="P-loop_NTPase"/>
</dbReference>
<organism evidence="2 3">
    <name type="scientific">Cafeteria roenbergensis</name>
    <name type="common">Marine flagellate</name>
    <dbReference type="NCBI Taxonomy" id="33653"/>
    <lineage>
        <taxon>Eukaryota</taxon>
        <taxon>Sar</taxon>
        <taxon>Stramenopiles</taxon>
        <taxon>Bigyra</taxon>
        <taxon>Opalozoa</taxon>
        <taxon>Bicosoecida</taxon>
        <taxon>Cafeteriaceae</taxon>
        <taxon>Cafeteria</taxon>
    </lineage>
</organism>
<dbReference type="AlphaFoldDB" id="A0A5A8CAT4"/>
<dbReference type="Proteomes" id="UP000323011">
    <property type="component" value="Unassembled WGS sequence"/>
</dbReference>
<reference evidence="2 3" key="1">
    <citation type="submission" date="2019-07" db="EMBL/GenBank/DDBJ databases">
        <title>Genomes of Cafeteria roenbergensis.</title>
        <authorList>
            <person name="Fischer M.G."/>
            <person name="Hackl T."/>
            <person name="Roman M."/>
        </authorList>
    </citation>
    <scope>NUCLEOTIDE SEQUENCE [LARGE SCALE GENOMIC DNA]</scope>
    <source>
        <strain evidence="2 3">BVI</strain>
    </source>
</reference>
<keyword evidence="3" id="KW-1185">Reference proteome</keyword>
<evidence type="ECO:0000256" key="1">
    <source>
        <dbReference type="SAM" id="Phobius"/>
    </source>
</evidence>